<gene>
    <name evidence="1" type="ORF">KK1_001021</name>
</gene>
<organism evidence="1 2">
    <name type="scientific">Cajanus cajan</name>
    <name type="common">Pigeon pea</name>
    <name type="synonym">Cajanus indicus</name>
    <dbReference type="NCBI Taxonomy" id="3821"/>
    <lineage>
        <taxon>Eukaryota</taxon>
        <taxon>Viridiplantae</taxon>
        <taxon>Streptophyta</taxon>
        <taxon>Embryophyta</taxon>
        <taxon>Tracheophyta</taxon>
        <taxon>Spermatophyta</taxon>
        <taxon>Magnoliopsida</taxon>
        <taxon>eudicotyledons</taxon>
        <taxon>Gunneridae</taxon>
        <taxon>Pentapetalae</taxon>
        <taxon>rosids</taxon>
        <taxon>fabids</taxon>
        <taxon>Fabales</taxon>
        <taxon>Fabaceae</taxon>
        <taxon>Papilionoideae</taxon>
        <taxon>50 kb inversion clade</taxon>
        <taxon>NPAAA clade</taxon>
        <taxon>indigoferoid/millettioid clade</taxon>
        <taxon>Phaseoleae</taxon>
        <taxon>Cajanus</taxon>
    </lineage>
</organism>
<dbReference type="Proteomes" id="UP000075243">
    <property type="component" value="Chromosome 11"/>
</dbReference>
<dbReference type="EMBL" id="CM003613">
    <property type="protein sequence ID" value="KYP54821.1"/>
    <property type="molecule type" value="Genomic_DNA"/>
</dbReference>
<evidence type="ECO:0000313" key="2">
    <source>
        <dbReference type="Proteomes" id="UP000075243"/>
    </source>
</evidence>
<accession>A0A151SJB6</accession>
<name>A0A151SJB6_CAJCA</name>
<dbReference type="AlphaFoldDB" id="A0A151SJB6"/>
<evidence type="ECO:0000313" key="1">
    <source>
        <dbReference type="EMBL" id="KYP54821.1"/>
    </source>
</evidence>
<dbReference type="Gramene" id="C.cajan_00993.t">
    <property type="protein sequence ID" value="C.cajan_00993.t.cds1"/>
    <property type="gene ID" value="C.cajan_00993"/>
</dbReference>
<sequence length="50" mass="5627">MVFNKVKTGRGESGALEGIIKRNFIVSNIPENLVLNQVQWHRVIHVAVLT</sequence>
<reference evidence="1 2" key="1">
    <citation type="journal article" date="2012" name="Nat. Biotechnol.">
        <title>Draft genome sequence of pigeonpea (Cajanus cajan), an orphan legume crop of resource-poor farmers.</title>
        <authorList>
            <person name="Varshney R.K."/>
            <person name="Chen W."/>
            <person name="Li Y."/>
            <person name="Bharti A.K."/>
            <person name="Saxena R.K."/>
            <person name="Schlueter J.A."/>
            <person name="Donoghue M.T."/>
            <person name="Azam S."/>
            <person name="Fan G."/>
            <person name="Whaley A.M."/>
            <person name="Farmer A.D."/>
            <person name="Sheridan J."/>
            <person name="Iwata A."/>
            <person name="Tuteja R."/>
            <person name="Penmetsa R.V."/>
            <person name="Wu W."/>
            <person name="Upadhyaya H.D."/>
            <person name="Yang S.P."/>
            <person name="Shah T."/>
            <person name="Saxena K.B."/>
            <person name="Michael T."/>
            <person name="McCombie W.R."/>
            <person name="Yang B."/>
            <person name="Zhang G."/>
            <person name="Yang H."/>
            <person name="Wang J."/>
            <person name="Spillane C."/>
            <person name="Cook D.R."/>
            <person name="May G.D."/>
            <person name="Xu X."/>
            <person name="Jackson S.A."/>
        </authorList>
    </citation>
    <scope>NUCLEOTIDE SEQUENCE [LARGE SCALE GENOMIC DNA]</scope>
    <source>
        <strain evidence="2">cv. Asha</strain>
    </source>
</reference>
<protein>
    <submittedName>
        <fullName evidence="1">Uncharacterized protein</fullName>
    </submittedName>
</protein>
<proteinExistence type="predicted"/>
<keyword evidence="2" id="KW-1185">Reference proteome</keyword>